<dbReference type="Gene3D" id="1.10.340.70">
    <property type="match status" value="1"/>
</dbReference>
<proteinExistence type="predicted"/>
<dbReference type="GO" id="GO:0006259">
    <property type="term" value="P:DNA metabolic process"/>
    <property type="evidence" value="ECO:0007669"/>
    <property type="project" value="UniProtKB-ARBA"/>
</dbReference>
<reference evidence="4" key="1">
    <citation type="submission" date="2021-02" db="EMBL/GenBank/DDBJ databases">
        <authorList>
            <person name="Nowell W R."/>
        </authorList>
    </citation>
    <scope>NUCLEOTIDE SEQUENCE</scope>
</reference>
<sequence>MTSEELNATFNWTKQCQNAFDILKQRLSQYPLLAFDDGKSKLTLKLNRDASNCGLGGVLHQVMEDGKLRPIQYLSRSLSPDDVVDQQIDLMSGRVNYIRTTTMASTSPFDSTTIQQRQLKGINIQLLYDKLLDGDHIKSLELHTGVIYKILQRRGRAKLKLPLIPTSMVKSLLEAYHDSPTSGHLGVNKAWNKIRDRYYWSGMYNTIKQHILSRKKCQQFKVSRTRPAGTLQPMAPPTGVLDLMGLDFIGPLPSSVAGNKYILVCTVYLSRWAFVTFAYNTSKQATTGIEPFKLMYGRDPILPFDAP</sequence>
<name>A0A8S2DEC2_9BILA</name>
<evidence type="ECO:0000313" key="6">
    <source>
        <dbReference type="Proteomes" id="UP000677228"/>
    </source>
</evidence>
<evidence type="ECO:0000256" key="1">
    <source>
        <dbReference type="ARBA" id="ARBA00023268"/>
    </source>
</evidence>
<dbReference type="InterPro" id="IPR050951">
    <property type="entry name" value="Retrovirus_Pol_polyprotein"/>
</dbReference>
<dbReference type="PANTHER" id="PTHR37984">
    <property type="entry name" value="PROTEIN CBG26694"/>
    <property type="match status" value="1"/>
</dbReference>
<evidence type="ECO:0000259" key="2">
    <source>
        <dbReference type="Pfam" id="PF17919"/>
    </source>
</evidence>
<comment type="caution">
    <text evidence="4">The sequence shown here is derived from an EMBL/GenBank/DDBJ whole genome shotgun (WGS) entry which is preliminary data.</text>
</comment>
<dbReference type="InterPro" id="IPR036397">
    <property type="entry name" value="RNaseH_sf"/>
</dbReference>
<feature type="domain" description="Reverse transcriptase/retrotransposon-derived protein RNase H-like" evidence="2">
    <location>
        <begin position="12"/>
        <end position="81"/>
    </location>
</feature>
<dbReference type="GO" id="GO:0003824">
    <property type="term" value="F:catalytic activity"/>
    <property type="evidence" value="ECO:0007669"/>
    <property type="project" value="UniProtKB-KW"/>
</dbReference>
<dbReference type="GO" id="GO:0003676">
    <property type="term" value="F:nucleic acid binding"/>
    <property type="evidence" value="ECO:0007669"/>
    <property type="project" value="InterPro"/>
</dbReference>
<dbReference type="InterPro" id="IPR043502">
    <property type="entry name" value="DNA/RNA_pol_sf"/>
</dbReference>
<dbReference type="EMBL" id="CAJOBA010003904">
    <property type="protein sequence ID" value="CAF3696818.1"/>
    <property type="molecule type" value="Genomic_DNA"/>
</dbReference>
<dbReference type="Gene3D" id="3.30.420.10">
    <property type="entry name" value="Ribonuclease H-like superfamily/Ribonuclease H"/>
    <property type="match status" value="1"/>
</dbReference>
<protein>
    <recommendedName>
        <fullName evidence="7">Integrase zinc-binding domain-containing protein</fullName>
    </recommendedName>
</protein>
<evidence type="ECO:0000313" key="5">
    <source>
        <dbReference type="EMBL" id="CAF3696818.1"/>
    </source>
</evidence>
<keyword evidence="1" id="KW-0511">Multifunctional enzyme</keyword>
<dbReference type="Pfam" id="PF17919">
    <property type="entry name" value="RT_RNaseH_2"/>
    <property type="match status" value="1"/>
</dbReference>
<dbReference type="InterPro" id="IPR041588">
    <property type="entry name" value="Integrase_H2C2"/>
</dbReference>
<dbReference type="PANTHER" id="PTHR37984:SF5">
    <property type="entry name" value="PROTEIN NYNRIN-LIKE"/>
    <property type="match status" value="1"/>
</dbReference>
<organism evidence="4 6">
    <name type="scientific">Didymodactylos carnosus</name>
    <dbReference type="NCBI Taxonomy" id="1234261"/>
    <lineage>
        <taxon>Eukaryota</taxon>
        <taxon>Metazoa</taxon>
        <taxon>Spiralia</taxon>
        <taxon>Gnathifera</taxon>
        <taxon>Rotifera</taxon>
        <taxon>Eurotatoria</taxon>
        <taxon>Bdelloidea</taxon>
        <taxon>Philodinida</taxon>
        <taxon>Philodinidae</taxon>
        <taxon>Didymodactylos</taxon>
    </lineage>
</organism>
<evidence type="ECO:0000313" key="4">
    <source>
        <dbReference type="EMBL" id="CAF0919048.1"/>
    </source>
</evidence>
<dbReference type="FunFam" id="1.10.340.70:FF:000001">
    <property type="entry name" value="Retrovirus-related Pol polyprotein from transposon gypsy-like Protein"/>
    <property type="match status" value="1"/>
</dbReference>
<dbReference type="AlphaFoldDB" id="A0A8S2DEC2"/>
<accession>A0A8S2DEC2</accession>
<dbReference type="Pfam" id="PF17921">
    <property type="entry name" value="Integrase_H2C2"/>
    <property type="match status" value="1"/>
</dbReference>
<evidence type="ECO:0000259" key="3">
    <source>
        <dbReference type="Pfam" id="PF17921"/>
    </source>
</evidence>
<dbReference type="EMBL" id="CAJNOK010003902">
    <property type="protein sequence ID" value="CAF0919048.1"/>
    <property type="molecule type" value="Genomic_DNA"/>
</dbReference>
<evidence type="ECO:0008006" key="7">
    <source>
        <dbReference type="Google" id="ProtNLM"/>
    </source>
</evidence>
<feature type="domain" description="Integrase zinc-binding" evidence="3">
    <location>
        <begin position="164"/>
        <end position="222"/>
    </location>
</feature>
<dbReference type="InterPro" id="IPR041577">
    <property type="entry name" value="RT_RNaseH_2"/>
</dbReference>
<dbReference type="Proteomes" id="UP000682733">
    <property type="component" value="Unassembled WGS sequence"/>
</dbReference>
<dbReference type="SUPFAM" id="SSF56672">
    <property type="entry name" value="DNA/RNA polymerases"/>
    <property type="match status" value="1"/>
</dbReference>
<gene>
    <name evidence="4" type="ORF">OVA965_LOCUS10521</name>
    <name evidence="5" type="ORF">TMI583_LOCUS10518</name>
</gene>
<dbReference type="Proteomes" id="UP000677228">
    <property type="component" value="Unassembled WGS sequence"/>
</dbReference>